<evidence type="ECO:0000259" key="13">
    <source>
        <dbReference type="PROSITE" id="PS50002"/>
    </source>
</evidence>
<feature type="region of interest" description="Disordered" evidence="12">
    <location>
        <begin position="269"/>
        <end position="335"/>
    </location>
</feature>
<evidence type="ECO:0000256" key="5">
    <source>
        <dbReference type="ARBA" id="ARBA00020357"/>
    </source>
</evidence>
<protein>
    <recommendedName>
        <fullName evidence="5">Actin cytoskeleton-regulatory complex protein SLA1</fullName>
    </recommendedName>
</protein>
<feature type="compositionally biased region" description="Acidic residues" evidence="12">
    <location>
        <begin position="322"/>
        <end position="332"/>
    </location>
</feature>
<keyword evidence="9" id="KW-0009">Actin-binding</keyword>
<evidence type="ECO:0000256" key="10">
    <source>
        <dbReference type="ARBA" id="ARBA00023212"/>
    </source>
</evidence>
<dbReference type="Gene3D" id="1.10.150.50">
    <property type="entry name" value="Transcription Factor, Ets-1"/>
    <property type="match status" value="1"/>
</dbReference>
<dbReference type="InterPro" id="IPR036028">
    <property type="entry name" value="SH3-like_dom_sf"/>
</dbReference>
<dbReference type="GO" id="GO:0042802">
    <property type="term" value="F:identical protein binding"/>
    <property type="evidence" value="ECO:0007669"/>
    <property type="project" value="InterPro"/>
</dbReference>
<comment type="similarity">
    <text evidence="4">Belongs to the SLA1 family.</text>
</comment>
<feature type="compositionally biased region" description="Low complexity" evidence="12">
    <location>
        <begin position="998"/>
        <end position="1012"/>
    </location>
</feature>
<feature type="compositionally biased region" description="Polar residues" evidence="12">
    <location>
        <begin position="744"/>
        <end position="754"/>
    </location>
</feature>
<dbReference type="GO" id="GO:0003779">
    <property type="term" value="F:actin binding"/>
    <property type="evidence" value="ECO:0007669"/>
    <property type="project" value="UniProtKB-KW"/>
</dbReference>
<keyword evidence="15" id="KW-1185">Reference proteome</keyword>
<name>S8EF55_FOMSC</name>
<dbReference type="Proteomes" id="UP000015241">
    <property type="component" value="Unassembled WGS sequence"/>
</dbReference>
<dbReference type="PRINTS" id="PR00452">
    <property type="entry name" value="SH3DOMAIN"/>
</dbReference>
<organism evidence="14 15">
    <name type="scientific">Fomitopsis schrenkii</name>
    <name type="common">Brown rot fungus</name>
    <dbReference type="NCBI Taxonomy" id="2126942"/>
    <lineage>
        <taxon>Eukaryota</taxon>
        <taxon>Fungi</taxon>
        <taxon>Dikarya</taxon>
        <taxon>Basidiomycota</taxon>
        <taxon>Agaricomycotina</taxon>
        <taxon>Agaricomycetes</taxon>
        <taxon>Polyporales</taxon>
        <taxon>Fomitopsis</taxon>
    </lineage>
</organism>
<feature type="compositionally biased region" description="Polar residues" evidence="12">
    <location>
        <begin position="865"/>
        <end position="879"/>
    </location>
</feature>
<feature type="compositionally biased region" description="Gly residues" evidence="12">
    <location>
        <begin position="1082"/>
        <end position="1091"/>
    </location>
</feature>
<reference evidence="14 15" key="1">
    <citation type="journal article" date="2012" name="Science">
        <title>The Paleozoic origin of enzymatic lignin decomposition reconstructed from 31 fungal genomes.</title>
        <authorList>
            <person name="Floudas D."/>
            <person name="Binder M."/>
            <person name="Riley R."/>
            <person name="Barry K."/>
            <person name="Blanchette R.A."/>
            <person name="Henrissat B."/>
            <person name="Martinez A.T."/>
            <person name="Otillar R."/>
            <person name="Spatafora J.W."/>
            <person name="Yadav J.S."/>
            <person name="Aerts A."/>
            <person name="Benoit I."/>
            <person name="Boyd A."/>
            <person name="Carlson A."/>
            <person name="Copeland A."/>
            <person name="Coutinho P.M."/>
            <person name="de Vries R.P."/>
            <person name="Ferreira P."/>
            <person name="Findley K."/>
            <person name="Foster B."/>
            <person name="Gaskell J."/>
            <person name="Glotzer D."/>
            <person name="Gorecki P."/>
            <person name="Heitman J."/>
            <person name="Hesse C."/>
            <person name="Hori C."/>
            <person name="Igarashi K."/>
            <person name="Jurgens J.A."/>
            <person name="Kallen N."/>
            <person name="Kersten P."/>
            <person name="Kohler A."/>
            <person name="Kuees U."/>
            <person name="Kumar T.K.A."/>
            <person name="Kuo A."/>
            <person name="LaButti K."/>
            <person name="Larrondo L.F."/>
            <person name="Lindquist E."/>
            <person name="Ling A."/>
            <person name="Lombard V."/>
            <person name="Lucas S."/>
            <person name="Lundell T."/>
            <person name="Martin R."/>
            <person name="McLaughlin D.J."/>
            <person name="Morgenstern I."/>
            <person name="Morin E."/>
            <person name="Murat C."/>
            <person name="Nagy L.G."/>
            <person name="Nolan M."/>
            <person name="Ohm R.A."/>
            <person name="Patyshakuliyeva A."/>
            <person name="Rokas A."/>
            <person name="Ruiz-Duenas F.J."/>
            <person name="Sabat G."/>
            <person name="Salamov A."/>
            <person name="Samejima M."/>
            <person name="Schmutz J."/>
            <person name="Slot J.C."/>
            <person name="St John F."/>
            <person name="Stenlid J."/>
            <person name="Sun H."/>
            <person name="Sun S."/>
            <person name="Syed K."/>
            <person name="Tsang A."/>
            <person name="Wiebenga A."/>
            <person name="Young D."/>
            <person name="Pisabarro A."/>
            <person name="Eastwood D.C."/>
            <person name="Martin F."/>
            <person name="Cullen D."/>
            <person name="Grigoriev I.V."/>
            <person name="Hibbett D.S."/>
        </authorList>
    </citation>
    <scope>NUCLEOTIDE SEQUENCE</scope>
    <source>
        <strain evidence="15">FP-58527</strain>
    </source>
</reference>
<gene>
    <name evidence="14" type="ORF">FOMPIDRAFT_98393</name>
</gene>
<dbReference type="InParanoid" id="S8EF55"/>
<dbReference type="SUPFAM" id="SSF50044">
    <property type="entry name" value="SH3-domain"/>
    <property type="match status" value="3"/>
</dbReference>
<dbReference type="FunCoup" id="S8EF55">
    <property type="interactions" value="198"/>
</dbReference>
<dbReference type="Gene3D" id="2.30.30.700">
    <property type="entry name" value="SLA1 homology domain 1"/>
    <property type="match status" value="1"/>
</dbReference>
<dbReference type="Pfam" id="PF03983">
    <property type="entry name" value="SHD1"/>
    <property type="match status" value="1"/>
</dbReference>
<evidence type="ECO:0000256" key="4">
    <source>
        <dbReference type="ARBA" id="ARBA00007948"/>
    </source>
</evidence>
<dbReference type="InterPro" id="IPR056996">
    <property type="entry name" value="PH_SLA1"/>
</dbReference>
<dbReference type="SMART" id="SM00326">
    <property type="entry name" value="SH3"/>
    <property type="match status" value="3"/>
</dbReference>
<dbReference type="STRING" id="743788.S8EF55"/>
<evidence type="ECO:0000256" key="1">
    <source>
        <dbReference type="ARBA" id="ARBA00004125"/>
    </source>
</evidence>
<evidence type="ECO:0000256" key="8">
    <source>
        <dbReference type="ARBA" id="ARBA00022753"/>
    </source>
</evidence>
<feature type="domain" description="SH3" evidence="13">
    <location>
        <begin position="331"/>
        <end position="391"/>
    </location>
</feature>
<sequence>MADSETYLAVLKASYDYEPQPDSEDELAVKEGQVLLLLERTDDDWWKVKFKPESQDEDGPSGLVPMAYVEEAEHTRVVKALYDYEATQSTELSISENDVLCVYGEDEDWILVRKQSDESRVGYVPGNYVGEAGDETAADEAPATQLAPQIVVPPSNPRPVSTYVDPADRVAAARAHSDDIKTWAVSEVDKKGKKKKGTLGVGNGSVFFASEADKTPVQKWQSGDIQDVRLEKSKHVHIDIGGPEPINLHFNAGSKDVAEAIVAKLETSRSAAGSAAGPSTPPPAPAATLSSPEDPPRRSSPAKAVHFDTDEPEVIPPREPSEDGEEEQEAPEGEQAVALYNFTADGEDELSVQEGESLLVLEKDSPEWWKCRNVHGAEGVVPAQYVELLNPGAGAIVREEKDLDAIKAAQEAEERAEAERSAREEQRKRDDRERQEKEREERERKNEAEQRAKAAAAAAEADRKRRERERRERQKQEEEARAKAEAEAKRRKEKERDSIDRGESSKSKRPNGDGDSRRSSEQTPDERDMPDPEKTRIWHDRTGQFRVDAQFLGFSSGKLRLHKVNGVIIEVPTEKMSEEDLKYVEKVTRKERERKRKSDDDDVPLEIRRRSLQPEPRTAPKAKKPSFDWFDFFLKAGCDVDDCTRYASQFERDKMDDTILPDITEETMRRLGLREGDIIRVKKAIEQRQPKKPADDALAAQMRKDEELAMKLQAEENSKRGQPPNLFAGANGALKNNSMRRGRPQTNKTSSLPLSSVDLGSITSASDQIQRTSSPIVNSPEKTVSPSSVQPPARSNSAAPAVSGFDDDAWTNRPSSTKPAATPTPPVTAPAAPAPPPAPPAPPIQPTSTPAPPVTAAPPTAPANLANSGAAQTTGSTLAKTDDDIFQQLDRLSKLRTQSPAIQLPQRAPSVPVASPVSYQSGLGMGPSPVPMGQHLQYQQAGLFPPPQQGFARGPLAPVPSNQALLQPLVPTTTGFNGFVPTRPQSAQSPFANPPQQSPFSPMSQQQPSFLSTQPTGFPGASPSLLPQQTGFPGLSPSPLQTQPTGYPVSNLGNNGSFLSQPPSLPTNNFSSGPLLSQPTGFPGGNFGATNGGYNSTPSFQVNGGFGGIQSNPTGFNPGFGASPFGNGMTSPPPQPQSNTVDTSPANVFAKMKSGAFANDSGGGPQAADTYDALRPAPNLTMQPTGWGYQGVNGFTGAYGYQR</sequence>
<evidence type="ECO:0000313" key="14">
    <source>
        <dbReference type="EMBL" id="EPT03652.1"/>
    </source>
</evidence>
<dbReference type="eggNOG" id="ENOG502QQC3">
    <property type="taxonomic scope" value="Eukaryota"/>
</dbReference>
<dbReference type="PANTHER" id="PTHR15735:SF12">
    <property type="entry name" value="CDC42-INTERACTING PROTEIN 4, ISOFORM B"/>
    <property type="match status" value="1"/>
</dbReference>
<keyword evidence="6 11" id="KW-0728">SH3 domain</keyword>
<dbReference type="GO" id="GO:0005886">
    <property type="term" value="C:plasma membrane"/>
    <property type="evidence" value="ECO:0007669"/>
    <property type="project" value="UniProtKB-SubCell"/>
</dbReference>
<dbReference type="HOGENOM" id="CLU_006319_0_0_1"/>
<feature type="compositionally biased region" description="Low complexity" evidence="12">
    <location>
        <begin position="269"/>
        <end position="278"/>
    </location>
</feature>
<feature type="region of interest" description="Disordered" evidence="12">
    <location>
        <begin position="709"/>
        <end position="880"/>
    </location>
</feature>
<evidence type="ECO:0000256" key="7">
    <source>
        <dbReference type="ARBA" id="ARBA00022583"/>
    </source>
</evidence>
<dbReference type="Pfam" id="PF14604">
    <property type="entry name" value="SH3_9"/>
    <property type="match status" value="3"/>
</dbReference>
<feature type="compositionally biased region" description="Basic and acidic residues" evidence="12">
    <location>
        <begin position="460"/>
        <end position="542"/>
    </location>
</feature>
<evidence type="ECO:0000256" key="9">
    <source>
        <dbReference type="ARBA" id="ARBA00023203"/>
    </source>
</evidence>
<dbReference type="AlphaFoldDB" id="S8EF55"/>
<evidence type="ECO:0000256" key="2">
    <source>
        <dbReference type="ARBA" id="ARBA00004134"/>
    </source>
</evidence>
<feature type="region of interest" description="Disordered" evidence="12">
    <location>
        <begin position="587"/>
        <end position="623"/>
    </location>
</feature>
<dbReference type="GO" id="GO:0043130">
    <property type="term" value="F:ubiquitin binding"/>
    <property type="evidence" value="ECO:0007669"/>
    <property type="project" value="InterPro"/>
</dbReference>
<dbReference type="InterPro" id="IPR007131">
    <property type="entry name" value="SHD1"/>
</dbReference>
<accession>S8EF55</accession>
<dbReference type="Pfam" id="PF24081">
    <property type="entry name" value="PH_SLA1"/>
    <property type="match status" value="1"/>
</dbReference>
<comment type="subcellular location">
    <subcellularLocation>
        <location evidence="3">Cell membrane</location>
        <topology evidence="3">Peripheral membrane protein</topology>
        <orientation evidence="3">Cytoplasmic side</orientation>
    </subcellularLocation>
    <subcellularLocation>
        <location evidence="2">Cytoplasm</location>
        <location evidence="2">Cytoskeleton</location>
        <location evidence="2">Actin patch</location>
    </subcellularLocation>
    <subcellularLocation>
        <location evidence="1">Endosome membrane</location>
        <topology evidence="1">Peripheral membrane protein</topology>
        <orientation evidence="1">Cytoplasmic side</orientation>
    </subcellularLocation>
</comment>
<dbReference type="InterPro" id="IPR013761">
    <property type="entry name" value="SAM/pointed_sf"/>
</dbReference>
<evidence type="ECO:0000256" key="3">
    <source>
        <dbReference type="ARBA" id="ARBA00004413"/>
    </source>
</evidence>
<feature type="compositionally biased region" description="Basic and acidic residues" evidence="12">
    <location>
        <begin position="587"/>
        <end position="609"/>
    </location>
</feature>
<feature type="compositionally biased region" description="Basic and acidic residues" evidence="12">
    <location>
        <begin position="709"/>
        <end position="719"/>
    </location>
</feature>
<dbReference type="CDD" id="cd11773">
    <property type="entry name" value="SH3_Sla1p_1"/>
    <property type="match status" value="1"/>
</dbReference>
<dbReference type="GO" id="GO:0010008">
    <property type="term" value="C:endosome membrane"/>
    <property type="evidence" value="ECO:0007669"/>
    <property type="project" value="UniProtKB-SubCell"/>
</dbReference>
<feature type="region of interest" description="Disordered" evidence="12">
    <location>
        <begin position="407"/>
        <end position="542"/>
    </location>
</feature>
<feature type="region of interest" description="Disordered" evidence="12">
    <location>
        <begin position="976"/>
        <end position="1093"/>
    </location>
</feature>
<dbReference type="OrthoDB" id="5971719at2759"/>
<feature type="compositionally biased region" description="Basic and acidic residues" evidence="12">
    <location>
        <begin position="407"/>
        <end position="452"/>
    </location>
</feature>
<dbReference type="GO" id="GO:0006897">
    <property type="term" value="P:endocytosis"/>
    <property type="evidence" value="ECO:0007669"/>
    <property type="project" value="UniProtKB-KW"/>
</dbReference>
<evidence type="ECO:0000256" key="6">
    <source>
        <dbReference type="ARBA" id="ARBA00022443"/>
    </source>
</evidence>
<feature type="domain" description="SH3" evidence="13">
    <location>
        <begin position="73"/>
        <end position="134"/>
    </location>
</feature>
<dbReference type="EMBL" id="KE504129">
    <property type="protein sequence ID" value="EPT03652.1"/>
    <property type="molecule type" value="Genomic_DNA"/>
</dbReference>
<evidence type="ECO:0000313" key="15">
    <source>
        <dbReference type="Proteomes" id="UP000015241"/>
    </source>
</evidence>
<feature type="compositionally biased region" description="Pro residues" evidence="12">
    <location>
        <begin position="822"/>
        <end position="861"/>
    </location>
</feature>
<dbReference type="InterPro" id="IPR035800">
    <property type="entry name" value="Sla1_SH3_1"/>
</dbReference>
<keyword evidence="10" id="KW-0963">Cytoplasm</keyword>
<feature type="compositionally biased region" description="Polar residues" evidence="12">
    <location>
        <begin position="1051"/>
        <end position="1080"/>
    </location>
</feature>
<dbReference type="InterPro" id="IPR001452">
    <property type="entry name" value="SH3_domain"/>
</dbReference>
<keyword evidence="10" id="KW-0206">Cytoskeleton</keyword>
<dbReference type="PROSITE" id="PS50002">
    <property type="entry name" value="SH3"/>
    <property type="match status" value="3"/>
</dbReference>
<keyword evidence="7" id="KW-0254">Endocytosis</keyword>
<evidence type="ECO:0000256" key="11">
    <source>
        <dbReference type="PROSITE-ProRule" id="PRU00192"/>
    </source>
</evidence>
<feature type="compositionally biased region" description="Polar residues" evidence="12">
    <location>
        <begin position="761"/>
        <end position="798"/>
    </location>
</feature>
<evidence type="ECO:0000256" key="12">
    <source>
        <dbReference type="SAM" id="MobiDB-lite"/>
    </source>
</evidence>
<feature type="domain" description="SH3" evidence="13">
    <location>
        <begin position="6"/>
        <end position="71"/>
    </location>
</feature>
<proteinExistence type="inferred from homology"/>
<dbReference type="GO" id="GO:0030674">
    <property type="term" value="F:protein-macromolecule adaptor activity"/>
    <property type="evidence" value="ECO:0007669"/>
    <property type="project" value="InterPro"/>
</dbReference>
<dbReference type="Gene3D" id="2.30.30.40">
    <property type="entry name" value="SH3 Domains"/>
    <property type="match status" value="3"/>
</dbReference>
<dbReference type="PANTHER" id="PTHR15735">
    <property type="entry name" value="FCH AND DOUBLE SH3 DOMAINS PROTEIN"/>
    <property type="match status" value="1"/>
</dbReference>
<keyword evidence="8" id="KW-0967">Endosome</keyword>
<dbReference type="GO" id="GO:0030479">
    <property type="term" value="C:actin cortical patch"/>
    <property type="evidence" value="ECO:0007669"/>
    <property type="project" value="UniProtKB-SubCell"/>
</dbReference>